<feature type="compositionally biased region" description="Low complexity" evidence="1">
    <location>
        <begin position="283"/>
        <end position="294"/>
    </location>
</feature>
<evidence type="ECO:0000313" key="4">
    <source>
        <dbReference type="Proteomes" id="UP000694700"/>
    </source>
</evidence>
<feature type="compositionally biased region" description="Polar residues" evidence="1">
    <location>
        <begin position="358"/>
        <end position="371"/>
    </location>
</feature>
<feature type="domain" description="Rab-GAP TBC" evidence="2">
    <location>
        <begin position="15"/>
        <end position="217"/>
    </location>
</feature>
<dbReference type="InterPro" id="IPR035969">
    <property type="entry name" value="Rab-GAP_TBC_sf"/>
</dbReference>
<dbReference type="PANTHER" id="PTHR47219">
    <property type="entry name" value="RAB GTPASE-ACTIVATING PROTEIN 1-LIKE"/>
    <property type="match status" value="1"/>
</dbReference>
<dbReference type="GO" id="GO:0005096">
    <property type="term" value="F:GTPase activator activity"/>
    <property type="evidence" value="ECO:0007669"/>
    <property type="project" value="TreeGrafter"/>
</dbReference>
<dbReference type="SMART" id="SM00164">
    <property type="entry name" value="TBC"/>
    <property type="match status" value="1"/>
</dbReference>
<dbReference type="Proteomes" id="UP000694700">
    <property type="component" value="Unplaced"/>
</dbReference>
<dbReference type="FunFam" id="1.10.8.270:FF:000010">
    <property type="entry name" value="Putative USP6 N-terminal-like protein"/>
    <property type="match status" value="1"/>
</dbReference>
<protein>
    <submittedName>
        <fullName evidence="3">USP6 N-terminal like</fullName>
    </submittedName>
</protein>
<evidence type="ECO:0000256" key="1">
    <source>
        <dbReference type="SAM" id="MobiDB-lite"/>
    </source>
</evidence>
<feature type="region of interest" description="Disordered" evidence="1">
    <location>
        <begin position="278"/>
        <end position="508"/>
    </location>
</feature>
<dbReference type="PANTHER" id="PTHR47219:SF19">
    <property type="entry name" value="USP6 N-TERMINAL-LIKE PROTEIN ISOFORM X1"/>
    <property type="match status" value="1"/>
</dbReference>
<name>A0A8C1XI38_CYPCA</name>
<dbReference type="PROSITE" id="PS50086">
    <property type="entry name" value="TBC_RABGAP"/>
    <property type="match status" value="1"/>
</dbReference>
<dbReference type="Ensembl" id="ENSCCRT00015084043.1">
    <property type="protein sequence ID" value="ENSCCRP00015081377.1"/>
    <property type="gene ID" value="ENSCCRG00015032904.1"/>
</dbReference>
<feature type="compositionally biased region" description="Polar residues" evidence="1">
    <location>
        <begin position="436"/>
        <end position="445"/>
    </location>
</feature>
<feature type="compositionally biased region" description="Basic and acidic residues" evidence="1">
    <location>
        <begin position="373"/>
        <end position="391"/>
    </location>
</feature>
<dbReference type="InterPro" id="IPR000195">
    <property type="entry name" value="Rab-GAP-TBC_dom"/>
</dbReference>
<sequence>IVMFWVKYKWRIYKGIPLQLRGQVWCLLLDIPKIKEEKKDFYEKLKIRARRLSPDIRQIDLDVNRTYRDHIMFMHRYDVKQQDLFHVLTAYSVYNTEVGYCQGMSQITALLLIYMNEEDAFWALVKLLSGQKHAMHGTHTHTLLLILEQCYLTHVEYLYTVCIYCCFLDNSKDFERPILIVTTLCVCMLEILLKLSMEELVKFLQVTLSKDFFYEDDFVIEQLQHSMSELRRTKLELPPPGNEDEFPKKPLGQLPPEPPGLAAAGTNHMANGQLVGKTVEGLPPHVSSPAASASKQAESGPVTDGTPERYQESRPPSSLDKVPHPDKSERDRRGVDTQKERVPTHIPNSSATGGGKVLTQNQVNHNSNARSSMRRDIAPRWVKPSEGKLEAVKAAARESQSSITMGVPPSPSSPTEEEATGPQHRPHSRTFVPGSNRGSNASQYDNVPGPDGEVMEIIQLEKPPSRPPSRPYVGPSLRQGSPTRLPSDGTGVSPFRMPKQSMMQSKPEPHAPLHYPPGMTPVYTPYVSDSRSEDRLYRHPYAEQIYATTGRGSSNPSPEKTLMNNSYLTYRRQPPNMPPLRVAPAELSSQIDSVGEGGYYMRQPTRLLGSPAYLPTELRYEADRRREGWYGDMEAGPPRSPVGLPRSPSFQKAQLSPVHPIQEFNFAPANISDAVLHFRGPHQEHSSRQQLPPLFGGTHYRQAQEAFAMQESMLL</sequence>
<evidence type="ECO:0000259" key="2">
    <source>
        <dbReference type="PROSITE" id="PS50086"/>
    </source>
</evidence>
<dbReference type="SUPFAM" id="SSF47923">
    <property type="entry name" value="Ypt/Rab-GAP domain of gyp1p"/>
    <property type="match status" value="1"/>
</dbReference>
<dbReference type="GO" id="GO:0031267">
    <property type="term" value="F:small GTPase binding"/>
    <property type="evidence" value="ECO:0007669"/>
    <property type="project" value="TreeGrafter"/>
</dbReference>
<proteinExistence type="predicted"/>
<feature type="region of interest" description="Disordered" evidence="1">
    <location>
        <begin position="234"/>
        <end position="266"/>
    </location>
</feature>
<accession>A0A8C1XI38</accession>
<dbReference type="Gene3D" id="1.10.8.270">
    <property type="entry name" value="putative rabgap domain of human tbc1 domain family member 14 like domains"/>
    <property type="match status" value="1"/>
</dbReference>
<organism evidence="3 4">
    <name type="scientific">Cyprinus carpio</name>
    <name type="common">Common carp</name>
    <dbReference type="NCBI Taxonomy" id="7962"/>
    <lineage>
        <taxon>Eukaryota</taxon>
        <taxon>Metazoa</taxon>
        <taxon>Chordata</taxon>
        <taxon>Craniata</taxon>
        <taxon>Vertebrata</taxon>
        <taxon>Euteleostomi</taxon>
        <taxon>Actinopterygii</taxon>
        <taxon>Neopterygii</taxon>
        <taxon>Teleostei</taxon>
        <taxon>Ostariophysi</taxon>
        <taxon>Cypriniformes</taxon>
        <taxon>Cyprinidae</taxon>
        <taxon>Cyprininae</taxon>
        <taxon>Cyprinus</taxon>
    </lineage>
</organism>
<dbReference type="AlphaFoldDB" id="A0A8C1XI38"/>
<dbReference type="InterPro" id="IPR050302">
    <property type="entry name" value="Rab_GAP_TBC_domain"/>
</dbReference>
<dbReference type="Pfam" id="PF00566">
    <property type="entry name" value="RabGAP-TBC"/>
    <property type="match status" value="1"/>
</dbReference>
<feature type="compositionally biased region" description="Basic and acidic residues" evidence="1">
    <location>
        <begin position="321"/>
        <end position="343"/>
    </location>
</feature>
<evidence type="ECO:0000313" key="3">
    <source>
        <dbReference type="Ensembl" id="ENSCCRP00015081377.1"/>
    </source>
</evidence>
<reference evidence="3" key="1">
    <citation type="submission" date="2025-08" db="UniProtKB">
        <authorList>
            <consortium name="Ensembl"/>
        </authorList>
    </citation>
    <scope>IDENTIFICATION</scope>
</reference>